<dbReference type="Proteomes" id="UP000078200">
    <property type="component" value="Unassembled WGS sequence"/>
</dbReference>
<evidence type="ECO:0000313" key="2">
    <source>
        <dbReference type="EnsemblMetazoa" id="GAUT046610-PA"/>
    </source>
</evidence>
<accession>A0A1A9VT31</accession>
<evidence type="ECO:0000313" key="3">
    <source>
        <dbReference type="Proteomes" id="UP000078200"/>
    </source>
</evidence>
<reference evidence="2" key="1">
    <citation type="submission" date="2020-05" db="UniProtKB">
        <authorList>
            <consortium name="EnsemblMetazoa"/>
        </authorList>
    </citation>
    <scope>IDENTIFICATION</scope>
    <source>
        <strain evidence="2">TTRI</strain>
    </source>
</reference>
<dbReference type="VEuPathDB" id="VectorBase:GAUT046610"/>
<protein>
    <submittedName>
        <fullName evidence="2">Uncharacterized protein</fullName>
    </submittedName>
</protein>
<name>A0A1A9VT31_GLOAU</name>
<keyword evidence="3" id="KW-1185">Reference proteome</keyword>
<feature type="region of interest" description="Disordered" evidence="1">
    <location>
        <begin position="284"/>
        <end position="309"/>
    </location>
</feature>
<sequence>MGKCISKNPTSLTIATISEKNLAAASHILGKYSESSEYVALKDGQGNQLYEYIAVNDRTNGNVVVITADCQDSAQNEKQKQKQEGQNRQHESYVANNNQEIIVENICTDSTDRYTCVAIQQEIECDDKANITTYNDEYDDVVESLLDVGKHIATMSFSSASSSSSSSSSSSYVVATANLPVTPAVAICSNISPSKLYDYDVHLANSNNNNHNYYTDIQHSMVQLRLYRQRQWQEQQQQIQMQRITSDQDKIDAYDSYNIKNFLKQQKVERILKLSATATATATATSTSRKLKSSNDLKHDAPSKASSECECSLKNGNELVMPLLN</sequence>
<evidence type="ECO:0000256" key="1">
    <source>
        <dbReference type="SAM" id="MobiDB-lite"/>
    </source>
</evidence>
<organism evidence="2 3">
    <name type="scientific">Glossina austeni</name>
    <name type="common">Savannah tsetse fly</name>
    <dbReference type="NCBI Taxonomy" id="7395"/>
    <lineage>
        <taxon>Eukaryota</taxon>
        <taxon>Metazoa</taxon>
        <taxon>Ecdysozoa</taxon>
        <taxon>Arthropoda</taxon>
        <taxon>Hexapoda</taxon>
        <taxon>Insecta</taxon>
        <taxon>Pterygota</taxon>
        <taxon>Neoptera</taxon>
        <taxon>Endopterygota</taxon>
        <taxon>Diptera</taxon>
        <taxon>Brachycera</taxon>
        <taxon>Muscomorpha</taxon>
        <taxon>Hippoboscoidea</taxon>
        <taxon>Glossinidae</taxon>
        <taxon>Glossina</taxon>
    </lineage>
</organism>
<dbReference type="EnsemblMetazoa" id="GAUT046610-RA">
    <property type="protein sequence ID" value="GAUT046610-PA"/>
    <property type="gene ID" value="GAUT046610"/>
</dbReference>
<feature type="compositionally biased region" description="Basic and acidic residues" evidence="1">
    <location>
        <begin position="293"/>
        <end position="302"/>
    </location>
</feature>
<proteinExistence type="predicted"/>
<dbReference type="AlphaFoldDB" id="A0A1A9VT31"/>